<dbReference type="EMBL" id="SRLO01000110">
    <property type="protein sequence ID" value="TNN74803.1"/>
    <property type="molecule type" value="Genomic_DNA"/>
</dbReference>
<keyword evidence="3" id="KW-1185">Reference proteome</keyword>
<protein>
    <submittedName>
        <fullName evidence="2">Uncharacterized protein</fullName>
    </submittedName>
</protein>
<evidence type="ECO:0000313" key="2">
    <source>
        <dbReference type="EMBL" id="TNN74803.1"/>
    </source>
</evidence>
<sequence>MYHRVAERQLPPAPRGQMHRLTRRPRSQLADEAAASVKPKCGTLAGPCLVCSSVLKTAVESSFFPAELQLNVLSLFSECFHSQRNAFSDALGTTYHDKYWAIDPPHYSLLSTLADCSRVSDKSPTAAPQDERNHYRLIGGYFLASPPWVRRGATKDLGAGDGVVLM</sequence>
<gene>
    <name evidence="2" type="ORF">EYF80_014903</name>
</gene>
<feature type="region of interest" description="Disordered" evidence="1">
    <location>
        <begin position="1"/>
        <end position="24"/>
    </location>
</feature>
<comment type="caution">
    <text evidence="2">The sequence shown here is derived from an EMBL/GenBank/DDBJ whole genome shotgun (WGS) entry which is preliminary data.</text>
</comment>
<name>A0A4Z2ICJ1_9TELE</name>
<evidence type="ECO:0000256" key="1">
    <source>
        <dbReference type="SAM" id="MobiDB-lite"/>
    </source>
</evidence>
<dbReference type="Proteomes" id="UP000314294">
    <property type="component" value="Unassembled WGS sequence"/>
</dbReference>
<organism evidence="2 3">
    <name type="scientific">Liparis tanakae</name>
    <name type="common">Tanaka's snailfish</name>
    <dbReference type="NCBI Taxonomy" id="230148"/>
    <lineage>
        <taxon>Eukaryota</taxon>
        <taxon>Metazoa</taxon>
        <taxon>Chordata</taxon>
        <taxon>Craniata</taxon>
        <taxon>Vertebrata</taxon>
        <taxon>Euteleostomi</taxon>
        <taxon>Actinopterygii</taxon>
        <taxon>Neopterygii</taxon>
        <taxon>Teleostei</taxon>
        <taxon>Neoteleostei</taxon>
        <taxon>Acanthomorphata</taxon>
        <taxon>Eupercaria</taxon>
        <taxon>Perciformes</taxon>
        <taxon>Cottioidei</taxon>
        <taxon>Cottales</taxon>
        <taxon>Liparidae</taxon>
        <taxon>Liparis</taxon>
    </lineage>
</organism>
<dbReference type="AlphaFoldDB" id="A0A4Z2ICJ1"/>
<accession>A0A4Z2ICJ1</accession>
<reference evidence="2 3" key="1">
    <citation type="submission" date="2019-03" db="EMBL/GenBank/DDBJ databases">
        <title>First draft genome of Liparis tanakae, snailfish: a comprehensive survey of snailfish specific genes.</title>
        <authorList>
            <person name="Kim W."/>
            <person name="Song I."/>
            <person name="Jeong J.-H."/>
            <person name="Kim D."/>
            <person name="Kim S."/>
            <person name="Ryu S."/>
            <person name="Song J.Y."/>
            <person name="Lee S.K."/>
        </authorList>
    </citation>
    <scope>NUCLEOTIDE SEQUENCE [LARGE SCALE GENOMIC DNA]</scope>
    <source>
        <tissue evidence="2">Muscle</tissue>
    </source>
</reference>
<evidence type="ECO:0000313" key="3">
    <source>
        <dbReference type="Proteomes" id="UP000314294"/>
    </source>
</evidence>
<proteinExistence type="predicted"/>